<dbReference type="PIRSF" id="PIRSF035170">
    <property type="entry name" value="HD_phosphohydro"/>
    <property type="match status" value="1"/>
</dbReference>
<protein>
    <submittedName>
        <fullName evidence="1">N-methyl-D-aspartate receptor NMDAR2C subunit</fullName>
    </submittedName>
</protein>
<dbReference type="SUPFAM" id="SSF109604">
    <property type="entry name" value="HD-domain/PDEase-like"/>
    <property type="match status" value="1"/>
</dbReference>
<reference evidence="1 2" key="1">
    <citation type="submission" date="2024-09" db="EMBL/GenBank/DDBJ databases">
        <title>Novel species of the genus Pelomonas and Roseateles isolated from streams.</title>
        <authorList>
            <person name="Lu H."/>
        </authorList>
    </citation>
    <scope>NUCLEOTIDE SEQUENCE [LARGE SCALE GENOMIC DNA]</scope>
    <source>
        <strain evidence="1 2">BYS96W</strain>
    </source>
</reference>
<name>A0ABW7G689_9BURK</name>
<keyword evidence="2" id="KW-1185">Reference proteome</keyword>
<accession>A0ABW7G689</accession>
<dbReference type="EMBL" id="JBIGIA010000007">
    <property type="protein sequence ID" value="MFG6457437.1"/>
    <property type="molecule type" value="Genomic_DNA"/>
</dbReference>
<dbReference type="InterPro" id="IPR009218">
    <property type="entry name" value="HD_phosphohydro"/>
</dbReference>
<gene>
    <name evidence="1" type="ORF">ACG00X_11390</name>
</gene>
<dbReference type="RefSeq" id="WP_394488295.1">
    <property type="nucleotide sequence ID" value="NZ_JBIGIA010000007.1"/>
</dbReference>
<evidence type="ECO:0000313" key="1">
    <source>
        <dbReference type="EMBL" id="MFG6457437.1"/>
    </source>
</evidence>
<proteinExistence type="predicted"/>
<dbReference type="PANTHER" id="PTHR21174">
    <property type="match status" value="1"/>
</dbReference>
<keyword evidence="1" id="KW-0675">Receptor</keyword>
<dbReference type="Proteomes" id="UP001606305">
    <property type="component" value="Unassembled WGS sequence"/>
</dbReference>
<organism evidence="1 2">
    <name type="scientific">Pelomonas nitida</name>
    <dbReference type="NCBI Taxonomy" id="3299027"/>
    <lineage>
        <taxon>Bacteria</taxon>
        <taxon>Pseudomonadati</taxon>
        <taxon>Pseudomonadota</taxon>
        <taxon>Betaproteobacteria</taxon>
        <taxon>Burkholderiales</taxon>
        <taxon>Sphaerotilaceae</taxon>
        <taxon>Roseateles</taxon>
    </lineage>
</organism>
<dbReference type="Gene3D" id="1.10.3210.10">
    <property type="entry name" value="Hypothetical protein af1432"/>
    <property type="match status" value="1"/>
</dbReference>
<dbReference type="PANTHER" id="PTHR21174:SF0">
    <property type="entry name" value="HD PHOSPHOHYDROLASE FAMILY PROTEIN-RELATED"/>
    <property type="match status" value="1"/>
</dbReference>
<sequence>MSLGIVPWRAAWQALGAAPGDGLHAELLARYAEPHRAYHTRQHLAECLALFDEHRLLAQRPAEVELALWFHDAVYDVHRHDNEAASAAWARTALLDGGAAPEVADRVATLVLATRHSVAPATSDEQLLVDVDLAILGAAPARFAEYEGQIRAEYSFVPPTVFAEKRGAILAGFLARPVLFGTQALQARFEAAARANLQQAIAAQG</sequence>
<comment type="caution">
    <text evidence="1">The sequence shown here is derived from an EMBL/GenBank/DDBJ whole genome shotgun (WGS) entry which is preliminary data.</text>
</comment>
<evidence type="ECO:0000313" key="2">
    <source>
        <dbReference type="Proteomes" id="UP001606305"/>
    </source>
</evidence>